<gene>
    <name evidence="2" type="ORF">FOMPIDRAFT_1019152</name>
</gene>
<keyword evidence="3" id="KW-1185">Reference proteome</keyword>
<keyword evidence="1" id="KW-0812">Transmembrane</keyword>
<proteinExistence type="predicted"/>
<accession>S8DTK9</accession>
<keyword evidence="1" id="KW-1133">Transmembrane helix</keyword>
<reference evidence="2 3" key="1">
    <citation type="journal article" date="2012" name="Science">
        <title>The Paleozoic origin of enzymatic lignin decomposition reconstructed from 31 fungal genomes.</title>
        <authorList>
            <person name="Floudas D."/>
            <person name="Binder M."/>
            <person name="Riley R."/>
            <person name="Barry K."/>
            <person name="Blanchette R.A."/>
            <person name="Henrissat B."/>
            <person name="Martinez A.T."/>
            <person name="Otillar R."/>
            <person name="Spatafora J.W."/>
            <person name="Yadav J.S."/>
            <person name="Aerts A."/>
            <person name="Benoit I."/>
            <person name="Boyd A."/>
            <person name="Carlson A."/>
            <person name="Copeland A."/>
            <person name="Coutinho P.M."/>
            <person name="de Vries R.P."/>
            <person name="Ferreira P."/>
            <person name="Findley K."/>
            <person name="Foster B."/>
            <person name="Gaskell J."/>
            <person name="Glotzer D."/>
            <person name="Gorecki P."/>
            <person name="Heitman J."/>
            <person name="Hesse C."/>
            <person name="Hori C."/>
            <person name="Igarashi K."/>
            <person name="Jurgens J.A."/>
            <person name="Kallen N."/>
            <person name="Kersten P."/>
            <person name="Kohler A."/>
            <person name="Kuees U."/>
            <person name="Kumar T.K.A."/>
            <person name="Kuo A."/>
            <person name="LaButti K."/>
            <person name="Larrondo L.F."/>
            <person name="Lindquist E."/>
            <person name="Ling A."/>
            <person name="Lombard V."/>
            <person name="Lucas S."/>
            <person name="Lundell T."/>
            <person name="Martin R."/>
            <person name="McLaughlin D.J."/>
            <person name="Morgenstern I."/>
            <person name="Morin E."/>
            <person name="Murat C."/>
            <person name="Nagy L.G."/>
            <person name="Nolan M."/>
            <person name="Ohm R.A."/>
            <person name="Patyshakuliyeva A."/>
            <person name="Rokas A."/>
            <person name="Ruiz-Duenas F.J."/>
            <person name="Sabat G."/>
            <person name="Salamov A."/>
            <person name="Samejima M."/>
            <person name="Schmutz J."/>
            <person name="Slot J.C."/>
            <person name="St John F."/>
            <person name="Stenlid J."/>
            <person name="Sun H."/>
            <person name="Sun S."/>
            <person name="Syed K."/>
            <person name="Tsang A."/>
            <person name="Wiebenga A."/>
            <person name="Young D."/>
            <person name="Pisabarro A."/>
            <person name="Eastwood D.C."/>
            <person name="Martin F."/>
            <person name="Cullen D."/>
            <person name="Grigoriev I.V."/>
            <person name="Hibbett D.S."/>
        </authorList>
    </citation>
    <scope>NUCLEOTIDE SEQUENCE</scope>
    <source>
        <strain evidence="3">FP-58527</strain>
    </source>
</reference>
<protein>
    <submittedName>
        <fullName evidence="2">Uncharacterized protein</fullName>
    </submittedName>
</protein>
<sequence length="122" mass="13399">MTGTKTSLPSDSDTRSGSQRDALMAFLSITTCIASLLLFSRLMQLAWNPALTRYIVVPGFGHLRARKVIDIFEKSDGYLDNRVYLNEETAGVRSAYGDHNPSPTNSLPSTALLMHNILPDSP</sequence>
<organism evidence="2 3">
    <name type="scientific">Fomitopsis schrenkii</name>
    <name type="common">Brown rot fungus</name>
    <dbReference type="NCBI Taxonomy" id="2126942"/>
    <lineage>
        <taxon>Eukaryota</taxon>
        <taxon>Fungi</taxon>
        <taxon>Dikarya</taxon>
        <taxon>Basidiomycota</taxon>
        <taxon>Agaricomycotina</taxon>
        <taxon>Agaricomycetes</taxon>
        <taxon>Polyporales</taxon>
        <taxon>Fomitopsis</taxon>
    </lineage>
</organism>
<name>S8DTK9_FOMSC</name>
<dbReference type="HOGENOM" id="CLU_2026787_0_0_1"/>
<feature type="transmembrane region" description="Helical" evidence="1">
    <location>
        <begin position="22"/>
        <end position="39"/>
    </location>
</feature>
<dbReference type="Proteomes" id="UP000015241">
    <property type="component" value="Unassembled WGS sequence"/>
</dbReference>
<evidence type="ECO:0000313" key="2">
    <source>
        <dbReference type="EMBL" id="EPS95942.1"/>
    </source>
</evidence>
<keyword evidence="1" id="KW-0472">Membrane</keyword>
<dbReference type="EMBL" id="KE504197">
    <property type="protein sequence ID" value="EPS95942.1"/>
    <property type="molecule type" value="Genomic_DNA"/>
</dbReference>
<evidence type="ECO:0000313" key="3">
    <source>
        <dbReference type="Proteomes" id="UP000015241"/>
    </source>
</evidence>
<dbReference type="AlphaFoldDB" id="S8DTK9"/>
<dbReference type="InParanoid" id="S8DTK9"/>
<evidence type="ECO:0000256" key="1">
    <source>
        <dbReference type="SAM" id="Phobius"/>
    </source>
</evidence>